<feature type="domain" description="BZIP" evidence="6">
    <location>
        <begin position="109"/>
        <end position="172"/>
    </location>
</feature>
<dbReference type="InterPro" id="IPR004827">
    <property type="entry name" value="bZIP"/>
</dbReference>
<dbReference type="Gene3D" id="1.20.5.170">
    <property type="match status" value="1"/>
</dbReference>
<proteinExistence type="predicted"/>
<dbReference type="Proteomes" id="UP000694918">
    <property type="component" value="Unplaced"/>
</dbReference>
<dbReference type="PANTHER" id="PTHR46324">
    <property type="entry name" value="BASIC LEUCINE ZIPPER 43-RELATED"/>
    <property type="match status" value="1"/>
</dbReference>
<dbReference type="AlphaFoldDB" id="A0AAJ6X980"/>
<dbReference type="InterPro" id="IPR046347">
    <property type="entry name" value="bZIP_sf"/>
</dbReference>
<protein>
    <submittedName>
        <fullName evidence="8">Basic leucine zipper 10-like</fullName>
    </submittedName>
</protein>
<dbReference type="Pfam" id="PF00170">
    <property type="entry name" value="bZIP_1"/>
    <property type="match status" value="1"/>
</dbReference>
<evidence type="ECO:0000256" key="3">
    <source>
        <dbReference type="ARBA" id="ARBA00023125"/>
    </source>
</evidence>
<dbReference type="GO" id="GO:0046983">
    <property type="term" value="F:protein dimerization activity"/>
    <property type="evidence" value="ECO:0007669"/>
    <property type="project" value="UniProtKB-ARBA"/>
</dbReference>
<dbReference type="PROSITE" id="PS00036">
    <property type="entry name" value="BZIP_BASIC"/>
    <property type="match status" value="1"/>
</dbReference>
<dbReference type="CDD" id="cd14702">
    <property type="entry name" value="bZIP_plant_GBF1"/>
    <property type="match status" value="1"/>
</dbReference>
<dbReference type="GeneID" id="105115223"/>
<dbReference type="InterPro" id="IPR045314">
    <property type="entry name" value="bZIP_plant_GBF1"/>
</dbReference>
<dbReference type="FunFam" id="1.20.5.170:FF:000020">
    <property type="entry name" value="BZIP transcription factor"/>
    <property type="match status" value="1"/>
</dbReference>
<dbReference type="SUPFAM" id="SSF57959">
    <property type="entry name" value="Leucine zipper domain"/>
    <property type="match status" value="1"/>
</dbReference>
<evidence type="ECO:0000313" key="7">
    <source>
        <dbReference type="Proteomes" id="UP000694918"/>
    </source>
</evidence>
<dbReference type="GO" id="GO:0003700">
    <property type="term" value="F:DNA-binding transcription factor activity"/>
    <property type="evidence" value="ECO:0007669"/>
    <property type="project" value="InterPro"/>
</dbReference>
<dbReference type="SMART" id="SM00338">
    <property type="entry name" value="BRLZ"/>
    <property type="match status" value="1"/>
</dbReference>
<keyword evidence="3" id="KW-0238">DNA-binding</keyword>
<dbReference type="GO" id="GO:0003677">
    <property type="term" value="F:DNA binding"/>
    <property type="evidence" value="ECO:0007669"/>
    <property type="project" value="UniProtKB-KW"/>
</dbReference>
<dbReference type="RefSeq" id="XP_011010367.1">
    <property type="nucleotide sequence ID" value="XM_011012065.1"/>
</dbReference>
<accession>A0AAJ6X980</accession>
<evidence type="ECO:0000256" key="2">
    <source>
        <dbReference type="ARBA" id="ARBA00023015"/>
    </source>
</evidence>
<comment type="subcellular location">
    <subcellularLocation>
        <location evidence="1">Nucleus</location>
    </subcellularLocation>
</comment>
<organism evidence="7 8">
    <name type="scientific">Populus euphratica</name>
    <name type="common">Euphrates poplar</name>
    <dbReference type="NCBI Taxonomy" id="75702"/>
    <lineage>
        <taxon>Eukaryota</taxon>
        <taxon>Viridiplantae</taxon>
        <taxon>Streptophyta</taxon>
        <taxon>Embryophyta</taxon>
        <taxon>Tracheophyta</taxon>
        <taxon>Spermatophyta</taxon>
        <taxon>Magnoliopsida</taxon>
        <taxon>eudicotyledons</taxon>
        <taxon>Gunneridae</taxon>
        <taxon>Pentapetalae</taxon>
        <taxon>rosids</taxon>
        <taxon>fabids</taxon>
        <taxon>Malpighiales</taxon>
        <taxon>Salicaceae</taxon>
        <taxon>Saliceae</taxon>
        <taxon>Populus</taxon>
    </lineage>
</organism>
<sequence>MEPHEIKKFHGLPQANLAHNLFTFPNPIQKQYPSATSLKMQPIVESTNHTPSQANISENPESSSSLFDKFLITNSLIHVPLHIPSPNTSSVSTDSTLAEPRDQQLGISNEKKLRRMISNRESARRSRMRRKKQIEDLQYRVNQLQNMNHQLSEKVIHLLESNHQTLQENSQLKEKVSSLQVVLSDLLTPLRNVDDGDCNSIHLKGETSNR</sequence>
<dbReference type="GO" id="GO:0005634">
    <property type="term" value="C:nucleus"/>
    <property type="evidence" value="ECO:0007669"/>
    <property type="project" value="UniProtKB-SubCell"/>
</dbReference>
<keyword evidence="4" id="KW-0804">Transcription</keyword>
<dbReference type="PROSITE" id="PS50217">
    <property type="entry name" value="BZIP"/>
    <property type="match status" value="1"/>
</dbReference>
<evidence type="ECO:0000256" key="1">
    <source>
        <dbReference type="ARBA" id="ARBA00004123"/>
    </source>
</evidence>
<gene>
    <name evidence="8" type="primary">LOC105115223</name>
</gene>
<dbReference type="KEGG" id="peu:105115223"/>
<keyword evidence="2" id="KW-0805">Transcription regulation</keyword>
<reference evidence="8" key="1">
    <citation type="submission" date="2025-08" db="UniProtKB">
        <authorList>
            <consortium name="RefSeq"/>
        </authorList>
    </citation>
    <scope>IDENTIFICATION</scope>
</reference>
<keyword evidence="5" id="KW-0539">Nucleus</keyword>
<dbReference type="InterPro" id="IPR044521">
    <property type="entry name" value="AtbZIP8/43"/>
</dbReference>
<keyword evidence="7" id="KW-1185">Reference proteome</keyword>
<name>A0AAJ6X980_POPEU</name>
<evidence type="ECO:0000313" key="8">
    <source>
        <dbReference type="RefSeq" id="XP_011010367.1"/>
    </source>
</evidence>
<dbReference type="PANTHER" id="PTHR46324:SF7">
    <property type="entry name" value="BASIC LEUCINE-ZIPPER 75"/>
    <property type="match status" value="1"/>
</dbReference>
<evidence type="ECO:0000259" key="6">
    <source>
        <dbReference type="PROSITE" id="PS50217"/>
    </source>
</evidence>
<evidence type="ECO:0000256" key="4">
    <source>
        <dbReference type="ARBA" id="ARBA00023163"/>
    </source>
</evidence>
<evidence type="ECO:0000256" key="5">
    <source>
        <dbReference type="ARBA" id="ARBA00023242"/>
    </source>
</evidence>